<feature type="non-terminal residue" evidence="3">
    <location>
        <position position="104"/>
    </location>
</feature>
<dbReference type="PANTHER" id="PTHR43329">
    <property type="entry name" value="EPOXIDE HYDROLASE"/>
    <property type="match status" value="1"/>
</dbReference>
<proteinExistence type="predicted"/>
<name>A0A382NQZ4_9ZZZZ</name>
<reference evidence="3" key="1">
    <citation type="submission" date="2018-05" db="EMBL/GenBank/DDBJ databases">
        <authorList>
            <person name="Lanie J.A."/>
            <person name="Ng W.-L."/>
            <person name="Kazmierczak K.M."/>
            <person name="Andrzejewski T.M."/>
            <person name="Davidsen T.M."/>
            <person name="Wayne K.J."/>
            <person name="Tettelin H."/>
            <person name="Glass J.I."/>
            <person name="Rusch D."/>
            <person name="Podicherti R."/>
            <person name="Tsui H.-C.T."/>
            <person name="Winkler M.E."/>
        </authorList>
    </citation>
    <scope>NUCLEOTIDE SEQUENCE</scope>
</reference>
<keyword evidence="1" id="KW-0378">Hydrolase</keyword>
<organism evidence="3">
    <name type="scientific">marine metagenome</name>
    <dbReference type="NCBI Taxonomy" id="408172"/>
    <lineage>
        <taxon>unclassified sequences</taxon>
        <taxon>metagenomes</taxon>
        <taxon>ecological metagenomes</taxon>
    </lineage>
</organism>
<dbReference type="InterPro" id="IPR000073">
    <property type="entry name" value="AB_hydrolase_1"/>
</dbReference>
<dbReference type="EMBL" id="UINC01102179">
    <property type="protein sequence ID" value="SVC63599.1"/>
    <property type="molecule type" value="Genomic_DNA"/>
</dbReference>
<dbReference type="InterPro" id="IPR000639">
    <property type="entry name" value="Epox_hydrolase-like"/>
</dbReference>
<dbReference type="InterPro" id="IPR029058">
    <property type="entry name" value="AB_hydrolase_fold"/>
</dbReference>
<dbReference type="PRINTS" id="PR00111">
    <property type="entry name" value="ABHYDROLASE"/>
</dbReference>
<dbReference type="GO" id="GO:0016787">
    <property type="term" value="F:hydrolase activity"/>
    <property type="evidence" value="ECO:0007669"/>
    <property type="project" value="UniProtKB-KW"/>
</dbReference>
<accession>A0A382NQZ4</accession>
<dbReference type="Gene3D" id="3.40.50.1820">
    <property type="entry name" value="alpha/beta hydrolase"/>
    <property type="match status" value="1"/>
</dbReference>
<feature type="domain" description="AB hydrolase-1" evidence="2">
    <location>
        <begin position="3"/>
        <end position="88"/>
    </location>
</feature>
<dbReference type="Pfam" id="PF00561">
    <property type="entry name" value="Abhydrolase_1"/>
    <property type="match status" value="1"/>
</dbReference>
<evidence type="ECO:0000256" key="1">
    <source>
        <dbReference type="ARBA" id="ARBA00022801"/>
    </source>
</evidence>
<evidence type="ECO:0000313" key="3">
    <source>
        <dbReference type="EMBL" id="SVC63599.1"/>
    </source>
</evidence>
<protein>
    <recommendedName>
        <fullName evidence="2">AB hydrolase-1 domain-containing protein</fullName>
    </recommendedName>
</protein>
<dbReference type="AlphaFoldDB" id="A0A382NQZ4"/>
<sequence>MSESGYHVVAPDQRGFGATTGWDNSYVSDLSSYYQSNLVRDILGFVSALGYERVKSVIGHDSGAGVAGWSALIRPDIYDSVVMMSAPFAGGPSFPFDTSKNAGR</sequence>
<dbReference type="SUPFAM" id="SSF53474">
    <property type="entry name" value="alpha/beta-Hydrolases"/>
    <property type="match status" value="1"/>
</dbReference>
<evidence type="ECO:0000259" key="2">
    <source>
        <dbReference type="Pfam" id="PF00561"/>
    </source>
</evidence>
<gene>
    <name evidence="3" type="ORF">METZ01_LOCUS316453</name>
</gene>
<dbReference type="PRINTS" id="PR00412">
    <property type="entry name" value="EPOXHYDRLASE"/>
</dbReference>